<evidence type="ECO:0000259" key="6">
    <source>
        <dbReference type="Pfam" id="PF04542"/>
    </source>
</evidence>
<dbReference type="InterPro" id="IPR013324">
    <property type="entry name" value="RNA_pol_sigma_r3/r4-like"/>
</dbReference>
<keyword evidence="3" id="KW-0731">Sigma factor</keyword>
<evidence type="ECO:0000313" key="9">
    <source>
        <dbReference type="Proteomes" id="UP000708298"/>
    </source>
</evidence>
<gene>
    <name evidence="8" type="ORF">ASILVAE211_13370</name>
</gene>
<evidence type="ECO:0000259" key="7">
    <source>
        <dbReference type="Pfam" id="PF08281"/>
    </source>
</evidence>
<dbReference type="Proteomes" id="UP000708298">
    <property type="component" value="Unassembled WGS sequence"/>
</dbReference>
<dbReference type="InterPro" id="IPR013249">
    <property type="entry name" value="RNA_pol_sigma70_r4_t2"/>
</dbReference>
<proteinExistence type="inferred from homology"/>
<dbReference type="Gene3D" id="1.10.1740.10">
    <property type="match status" value="1"/>
</dbReference>
<dbReference type="GO" id="GO:0016987">
    <property type="term" value="F:sigma factor activity"/>
    <property type="evidence" value="ECO:0007669"/>
    <property type="project" value="UniProtKB-KW"/>
</dbReference>
<dbReference type="Pfam" id="PF08281">
    <property type="entry name" value="Sigma70_r4_2"/>
    <property type="match status" value="1"/>
</dbReference>
<evidence type="ECO:0000256" key="3">
    <source>
        <dbReference type="ARBA" id="ARBA00023082"/>
    </source>
</evidence>
<feature type="domain" description="RNA polymerase sigma-70 region 2" evidence="6">
    <location>
        <begin position="35"/>
        <end position="97"/>
    </location>
</feature>
<reference evidence="8" key="2">
    <citation type="submission" date="2021-01" db="EMBL/GenBank/DDBJ databases">
        <authorList>
            <person name="Mieszkin S."/>
            <person name="Pouder E."/>
            <person name="Alain K."/>
        </authorList>
    </citation>
    <scope>NUCLEOTIDE SEQUENCE</scope>
    <source>
        <strain evidence="8">HW T2.11</strain>
    </source>
</reference>
<dbReference type="InterPro" id="IPR007627">
    <property type="entry name" value="RNA_pol_sigma70_r2"/>
</dbReference>
<evidence type="ECO:0000256" key="1">
    <source>
        <dbReference type="ARBA" id="ARBA00010641"/>
    </source>
</evidence>
<dbReference type="CDD" id="cd06171">
    <property type="entry name" value="Sigma70_r4"/>
    <property type="match status" value="1"/>
</dbReference>
<dbReference type="RefSeq" id="WP_227321833.1">
    <property type="nucleotide sequence ID" value="NZ_JAESVB010000005.1"/>
</dbReference>
<evidence type="ECO:0000256" key="5">
    <source>
        <dbReference type="ARBA" id="ARBA00023163"/>
    </source>
</evidence>
<dbReference type="EMBL" id="JAESVB010000005">
    <property type="protein sequence ID" value="MCB8876176.1"/>
    <property type="molecule type" value="Genomic_DNA"/>
</dbReference>
<dbReference type="InterPro" id="IPR039425">
    <property type="entry name" value="RNA_pol_sigma-70-like"/>
</dbReference>
<evidence type="ECO:0000256" key="4">
    <source>
        <dbReference type="ARBA" id="ARBA00023125"/>
    </source>
</evidence>
<dbReference type="GO" id="GO:0006352">
    <property type="term" value="P:DNA-templated transcription initiation"/>
    <property type="evidence" value="ECO:0007669"/>
    <property type="project" value="InterPro"/>
</dbReference>
<reference evidence="8" key="1">
    <citation type="journal article" date="2021" name="Microorganisms">
        <title>Acidisoma silvae sp. nov. and Acidisomacellulosilytica sp. nov., Two Acidophilic Bacteria Isolated from Decaying Wood, Hydrolyzing Cellulose and Producing Poly-3-hydroxybutyrate.</title>
        <authorList>
            <person name="Mieszkin S."/>
            <person name="Pouder E."/>
            <person name="Uroz S."/>
            <person name="Simon-Colin C."/>
            <person name="Alain K."/>
        </authorList>
    </citation>
    <scope>NUCLEOTIDE SEQUENCE</scope>
    <source>
        <strain evidence="8">HW T2.11</strain>
    </source>
</reference>
<keyword evidence="4" id="KW-0238">DNA-binding</keyword>
<dbReference type="NCBIfam" id="TIGR02937">
    <property type="entry name" value="sigma70-ECF"/>
    <property type="match status" value="1"/>
</dbReference>
<name>A0A963YSH1_9PROT</name>
<dbReference type="InterPro" id="IPR013325">
    <property type="entry name" value="RNA_pol_sigma_r2"/>
</dbReference>
<dbReference type="Pfam" id="PF04542">
    <property type="entry name" value="Sigma70_r2"/>
    <property type="match status" value="1"/>
</dbReference>
<keyword evidence="9" id="KW-1185">Reference proteome</keyword>
<dbReference type="InterPro" id="IPR014284">
    <property type="entry name" value="RNA_pol_sigma-70_dom"/>
</dbReference>
<dbReference type="AlphaFoldDB" id="A0A963YSH1"/>
<feature type="domain" description="RNA polymerase sigma factor 70 region 4 type 2" evidence="7">
    <location>
        <begin position="130"/>
        <end position="180"/>
    </location>
</feature>
<evidence type="ECO:0000256" key="2">
    <source>
        <dbReference type="ARBA" id="ARBA00023015"/>
    </source>
</evidence>
<accession>A0A963YSH1</accession>
<sequence length="192" mass="21505">MSVTEERWSAAMRAERAGDKAAYDWLLRDVSRVLRPSVRSRVAALGLASAEVEDILQEVLIGLHSMRQRWDETRPFLPWVYAILRYKLTDAVRRRSRERRRQTDLSEDEWGQIVDQAVAADEALSATRGLEQAMSALPDGQRQVVEALAIDGASVRDTAAALHVTEGAVRMTMHRAIKRLAGLAGGRVKEDE</sequence>
<dbReference type="SUPFAM" id="SSF88946">
    <property type="entry name" value="Sigma2 domain of RNA polymerase sigma factors"/>
    <property type="match status" value="1"/>
</dbReference>
<keyword evidence="2" id="KW-0805">Transcription regulation</keyword>
<dbReference type="Gene3D" id="1.10.10.10">
    <property type="entry name" value="Winged helix-like DNA-binding domain superfamily/Winged helix DNA-binding domain"/>
    <property type="match status" value="1"/>
</dbReference>
<dbReference type="InterPro" id="IPR036388">
    <property type="entry name" value="WH-like_DNA-bd_sf"/>
</dbReference>
<comment type="caution">
    <text evidence="8">The sequence shown here is derived from an EMBL/GenBank/DDBJ whole genome shotgun (WGS) entry which is preliminary data.</text>
</comment>
<protein>
    <submittedName>
        <fullName evidence="8">Sigma-70 family RNA polymerase sigma factor</fullName>
    </submittedName>
</protein>
<dbReference type="GO" id="GO:0003677">
    <property type="term" value="F:DNA binding"/>
    <property type="evidence" value="ECO:0007669"/>
    <property type="project" value="UniProtKB-KW"/>
</dbReference>
<comment type="similarity">
    <text evidence="1">Belongs to the sigma-70 factor family. ECF subfamily.</text>
</comment>
<keyword evidence="5" id="KW-0804">Transcription</keyword>
<dbReference type="PANTHER" id="PTHR43133">
    <property type="entry name" value="RNA POLYMERASE ECF-TYPE SIGMA FACTO"/>
    <property type="match status" value="1"/>
</dbReference>
<dbReference type="PANTHER" id="PTHR43133:SF58">
    <property type="entry name" value="ECF RNA POLYMERASE SIGMA FACTOR SIGD"/>
    <property type="match status" value="1"/>
</dbReference>
<evidence type="ECO:0000313" key="8">
    <source>
        <dbReference type="EMBL" id="MCB8876176.1"/>
    </source>
</evidence>
<organism evidence="8 9">
    <name type="scientific">Acidisoma silvae</name>
    <dbReference type="NCBI Taxonomy" id="2802396"/>
    <lineage>
        <taxon>Bacteria</taxon>
        <taxon>Pseudomonadati</taxon>
        <taxon>Pseudomonadota</taxon>
        <taxon>Alphaproteobacteria</taxon>
        <taxon>Acetobacterales</taxon>
        <taxon>Acidocellaceae</taxon>
        <taxon>Acidisoma</taxon>
    </lineage>
</organism>
<dbReference type="SUPFAM" id="SSF88659">
    <property type="entry name" value="Sigma3 and sigma4 domains of RNA polymerase sigma factors"/>
    <property type="match status" value="1"/>
</dbReference>